<keyword evidence="1" id="KW-1133">Transmembrane helix</keyword>
<evidence type="ECO:0000313" key="3">
    <source>
        <dbReference type="Proteomes" id="UP001295444"/>
    </source>
</evidence>
<reference evidence="2" key="1">
    <citation type="submission" date="2022-03" db="EMBL/GenBank/DDBJ databases">
        <authorList>
            <person name="Alioto T."/>
            <person name="Alioto T."/>
            <person name="Gomez Garrido J."/>
        </authorList>
    </citation>
    <scope>NUCLEOTIDE SEQUENCE</scope>
</reference>
<dbReference type="Proteomes" id="UP001295444">
    <property type="component" value="Chromosome 01"/>
</dbReference>
<feature type="non-terminal residue" evidence="2">
    <location>
        <position position="68"/>
    </location>
</feature>
<accession>A0AAD1VQ36</accession>
<feature type="transmembrane region" description="Helical" evidence="1">
    <location>
        <begin position="23"/>
        <end position="41"/>
    </location>
</feature>
<dbReference type="EMBL" id="OW240912">
    <property type="protein sequence ID" value="CAH2223727.1"/>
    <property type="molecule type" value="Genomic_DNA"/>
</dbReference>
<keyword evidence="1" id="KW-0472">Membrane</keyword>
<organism evidence="2 3">
    <name type="scientific">Pelobates cultripes</name>
    <name type="common">Western spadefoot toad</name>
    <dbReference type="NCBI Taxonomy" id="61616"/>
    <lineage>
        <taxon>Eukaryota</taxon>
        <taxon>Metazoa</taxon>
        <taxon>Chordata</taxon>
        <taxon>Craniata</taxon>
        <taxon>Vertebrata</taxon>
        <taxon>Euteleostomi</taxon>
        <taxon>Amphibia</taxon>
        <taxon>Batrachia</taxon>
        <taxon>Anura</taxon>
        <taxon>Pelobatoidea</taxon>
        <taxon>Pelobatidae</taxon>
        <taxon>Pelobates</taxon>
    </lineage>
</organism>
<name>A0AAD1VQ36_PELCU</name>
<protein>
    <submittedName>
        <fullName evidence="2">Uncharacterized protein</fullName>
    </submittedName>
</protein>
<keyword evidence="1" id="KW-0812">Transmembrane</keyword>
<feature type="non-terminal residue" evidence="2">
    <location>
        <position position="1"/>
    </location>
</feature>
<dbReference type="AlphaFoldDB" id="A0AAD1VQ36"/>
<evidence type="ECO:0000256" key="1">
    <source>
        <dbReference type="SAM" id="Phobius"/>
    </source>
</evidence>
<keyword evidence="3" id="KW-1185">Reference proteome</keyword>
<proteinExistence type="predicted"/>
<sequence length="68" mass="7605">SPISHSTGKETTFYPKQDPVCQLAAWFPAVPVTSLIIINSMRSTLIFIRKWRYTPLGPTQLTLISTSP</sequence>
<evidence type="ECO:0000313" key="2">
    <source>
        <dbReference type="EMBL" id="CAH2223727.1"/>
    </source>
</evidence>
<gene>
    <name evidence="2" type="ORF">PECUL_23A002055</name>
</gene>